<dbReference type="Proteomes" id="UP000253250">
    <property type="component" value="Unassembled WGS sequence"/>
</dbReference>
<evidence type="ECO:0000256" key="2">
    <source>
        <dbReference type="ARBA" id="ARBA00010350"/>
    </source>
</evidence>
<dbReference type="EMBL" id="PSYR01000002">
    <property type="protein sequence ID" value="RCN55872.1"/>
    <property type="molecule type" value="Genomic_DNA"/>
</dbReference>
<feature type="transmembrane region" description="Helical" evidence="7">
    <location>
        <begin position="169"/>
        <end position="187"/>
    </location>
</feature>
<dbReference type="RefSeq" id="WP_065970898.1">
    <property type="nucleotide sequence ID" value="NZ_CP080624.1"/>
</dbReference>
<reference evidence="8 9" key="1">
    <citation type="submission" date="2018-02" db="EMBL/GenBank/DDBJ databases">
        <title>Insights into the biology of acidophilic members of the Acidiferrobacteraceae family derived from comparative genomic analyses.</title>
        <authorList>
            <person name="Issotta F."/>
            <person name="Thyssen C."/>
            <person name="Mena C."/>
            <person name="Moya A."/>
            <person name="Bellenberg S."/>
            <person name="Sproer C."/>
            <person name="Covarrubias P.C."/>
            <person name="Sand W."/>
            <person name="Quatrini R."/>
            <person name="Vera M."/>
        </authorList>
    </citation>
    <scope>NUCLEOTIDE SEQUENCE [LARGE SCALE GENOMIC DNA]</scope>
    <source>
        <strain evidence="9">m-1</strain>
    </source>
</reference>
<evidence type="ECO:0000256" key="4">
    <source>
        <dbReference type="ARBA" id="ARBA00022692"/>
    </source>
</evidence>
<feature type="transmembrane region" description="Helical" evidence="7">
    <location>
        <begin position="29"/>
        <end position="50"/>
    </location>
</feature>
<evidence type="ECO:0000313" key="8">
    <source>
        <dbReference type="EMBL" id="RCN55872.1"/>
    </source>
</evidence>
<dbReference type="PANTHER" id="PTHR23291:SF115">
    <property type="entry name" value="MODULATOR OF FTSH PROTEASE YCCA"/>
    <property type="match status" value="1"/>
</dbReference>
<dbReference type="Pfam" id="PF01027">
    <property type="entry name" value="Bax1-I"/>
    <property type="match status" value="1"/>
</dbReference>
<evidence type="ECO:0000256" key="5">
    <source>
        <dbReference type="ARBA" id="ARBA00022989"/>
    </source>
</evidence>
<dbReference type="STRING" id="163359.A9R16_13265"/>
<feature type="transmembrane region" description="Helical" evidence="7">
    <location>
        <begin position="139"/>
        <end position="162"/>
    </location>
</feature>
<comment type="subcellular location">
    <subcellularLocation>
        <location evidence="1">Cell membrane</location>
        <topology evidence="1">Multi-pass membrane protein</topology>
    </subcellularLocation>
</comment>
<evidence type="ECO:0000313" key="9">
    <source>
        <dbReference type="Proteomes" id="UP000253250"/>
    </source>
</evidence>
<proteinExistence type="inferred from homology"/>
<keyword evidence="3" id="KW-1003">Cell membrane</keyword>
<evidence type="ECO:0000256" key="1">
    <source>
        <dbReference type="ARBA" id="ARBA00004651"/>
    </source>
</evidence>
<accession>A0A1C2G0R6</accession>
<keyword evidence="6 7" id="KW-0472">Membrane</keyword>
<gene>
    <name evidence="8" type="ORF">C4900_08145</name>
</gene>
<organism evidence="8 9">
    <name type="scientific">Acidiferrobacter thiooxydans</name>
    <dbReference type="NCBI Taxonomy" id="163359"/>
    <lineage>
        <taxon>Bacteria</taxon>
        <taxon>Pseudomonadati</taxon>
        <taxon>Pseudomonadota</taxon>
        <taxon>Gammaproteobacteria</taxon>
        <taxon>Acidiferrobacterales</taxon>
        <taxon>Acidiferrobacteraceae</taxon>
        <taxon>Acidiferrobacter</taxon>
    </lineage>
</organism>
<keyword evidence="5 7" id="KW-1133">Transmembrane helix</keyword>
<feature type="transmembrane region" description="Helical" evidence="7">
    <location>
        <begin position="116"/>
        <end position="133"/>
    </location>
</feature>
<comment type="caution">
    <text evidence="8">The sequence shown here is derived from an EMBL/GenBank/DDBJ whole genome shotgun (WGS) entry which is preliminary data.</text>
</comment>
<keyword evidence="9" id="KW-1185">Reference proteome</keyword>
<evidence type="ECO:0000256" key="7">
    <source>
        <dbReference type="RuleBase" id="RU004379"/>
    </source>
</evidence>
<keyword evidence="4 7" id="KW-0812">Transmembrane</keyword>
<feature type="transmembrane region" description="Helical" evidence="7">
    <location>
        <begin position="80"/>
        <end position="104"/>
    </location>
</feature>
<dbReference type="PANTHER" id="PTHR23291">
    <property type="entry name" value="BAX INHIBITOR-RELATED"/>
    <property type="match status" value="1"/>
</dbReference>
<feature type="transmembrane region" description="Helical" evidence="7">
    <location>
        <begin position="199"/>
        <end position="223"/>
    </location>
</feature>
<feature type="transmembrane region" description="Helical" evidence="7">
    <location>
        <begin position="57"/>
        <end position="74"/>
    </location>
</feature>
<name>A0A1C2G0R6_9GAMM</name>
<protein>
    <submittedName>
        <fullName evidence="8">Transporter</fullName>
    </submittedName>
</protein>
<dbReference type="GO" id="GO:0005886">
    <property type="term" value="C:plasma membrane"/>
    <property type="evidence" value="ECO:0007669"/>
    <property type="project" value="UniProtKB-SubCell"/>
</dbReference>
<evidence type="ECO:0000256" key="3">
    <source>
        <dbReference type="ARBA" id="ARBA00022475"/>
    </source>
</evidence>
<evidence type="ECO:0000256" key="6">
    <source>
        <dbReference type="ARBA" id="ARBA00023136"/>
    </source>
</evidence>
<comment type="similarity">
    <text evidence="2 7">Belongs to the BI1 family.</text>
</comment>
<dbReference type="OrthoDB" id="9813298at2"/>
<dbReference type="AlphaFoldDB" id="A0A1C2G0R6"/>
<sequence>MARSNLFPDSPSTGYQGGYAVTTVIHRTYLLLAATLLFSTFTAVIGMRALFAYQHPIMIMIAAFVSLFAVQWTGGRDSPMAIPLVFVFTGLMGLSLGPVIALYLRMPAGPSIVAEALLGTAVIFGSLSLYALVSRRNFNYLGGFLMTGLVIVVLASLANMFFHMAGLQLVVAGMALLVFSGLVLFDTSRMINGGETRPVIIAVSLYLDVLNLFMALLEILGALQGGRRR</sequence>
<dbReference type="InterPro" id="IPR006214">
    <property type="entry name" value="Bax_inhibitor_1-related"/>
</dbReference>